<gene>
    <name evidence="2" type="ORF">Tco_0728105</name>
</gene>
<feature type="coiled-coil region" evidence="1">
    <location>
        <begin position="113"/>
        <end position="140"/>
    </location>
</feature>
<keyword evidence="3" id="KW-1185">Reference proteome</keyword>
<sequence>MSSPTHPTPSDVDEEYAFSSANILDYTSTLPNYFPATLGNISSDFSENSKNDENPPVSSPFYNNLYHKNMQAFYAKESPIPPQAPITPPAILTPSPEIEERLVNGWIIIPRDFDEVKTKLKEARTQIIELQNKHMGQRDKIAFYYFRISDLEMTLEDIQDHHQLYMKNLMGHTS</sequence>
<protein>
    <submittedName>
        <fullName evidence="2">Uncharacterized protein</fullName>
    </submittedName>
</protein>
<evidence type="ECO:0000313" key="2">
    <source>
        <dbReference type="EMBL" id="GJS78224.1"/>
    </source>
</evidence>
<evidence type="ECO:0000313" key="3">
    <source>
        <dbReference type="Proteomes" id="UP001151760"/>
    </source>
</evidence>
<evidence type="ECO:0000256" key="1">
    <source>
        <dbReference type="SAM" id="Coils"/>
    </source>
</evidence>
<proteinExistence type="predicted"/>
<accession>A0ABQ4YK72</accession>
<dbReference type="Proteomes" id="UP001151760">
    <property type="component" value="Unassembled WGS sequence"/>
</dbReference>
<dbReference type="EMBL" id="BQNB010010508">
    <property type="protein sequence ID" value="GJS78224.1"/>
    <property type="molecule type" value="Genomic_DNA"/>
</dbReference>
<name>A0ABQ4YK72_9ASTR</name>
<organism evidence="2 3">
    <name type="scientific">Tanacetum coccineum</name>
    <dbReference type="NCBI Taxonomy" id="301880"/>
    <lineage>
        <taxon>Eukaryota</taxon>
        <taxon>Viridiplantae</taxon>
        <taxon>Streptophyta</taxon>
        <taxon>Embryophyta</taxon>
        <taxon>Tracheophyta</taxon>
        <taxon>Spermatophyta</taxon>
        <taxon>Magnoliopsida</taxon>
        <taxon>eudicotyledons</taxon>
        <taxon>Gunneridae</taxon>
        <taxon>Pentapetalae</taxon>
        <taxon>asterids</taxon>
        <taxon>campanulids</taxon>
        <taxon>Asterales</taxon>
        <taxon>Asteraceae</taxon>
        <taxon>Asteroideae</taxon>
        <taxon>Anthemideae</taxon>
        <taxon>Anthemidinae</taxon>
        <taxon>Tanacetum</taxon>
    </lineage>
</organism>
<keyword evidence="1" id="KW-0175">Coiled coil</keyword>
<comment type="caution">
    <text evidence="2">The sequence shown here is derived from an EMBL/GenBank/DDBJ whole genome shotgun (WGS) entry which is preliminary data.</text>
</comment>
<reference evidence="2" key="2">
    <citation type="submission" date="2022-01" db="EMBL/GenBank/DDBJ databases">
        <authorList>
            <person name="Yamashiro T."/>
            <person name="Shiraishi A."/>
            <person name="Satake H."/>
            <person name="Nakayama K."/>
        </authorList>
    </citation>
    <scope>NUCLEOTIDE SEQUENCE</scope>
</reference>
<reference evidence="2" key="1">
    <citation type="journal article" date="2022" name="Int. J. Mol. Sci.">
        <title>Draft Genome of Tanacetum Coccineum: Genomic Comparison of Closely Related Tanacetum-Family Plants.</title>
        <authorList>
            <person name="Yamashiro T."/>
            <person name="Shiraishi A."/>
            <person name="Nakayama K."/>
            <person name="Satake H."/>
        </authorList>
    </citation>
    <scope>NUCLEOTIDE SEQUENCE</scope>
</reference>